<feature type="domain" description="tRNA synthetases class I (E and Q) anti-codon binding" evidence="13">
    <location>
        <begin position="483"/>
        <end position="564"/>
    </location>
</feature>
<dbReference type="FunFam" id="3.90.800.10:FF:000001">
    <property type="entry name" value="Glutamine--tRNA ligase"/>
    <property type="match status" value="1"/>
</dbReference>
<evidence type="ECO:0000256" key="8">
    <source>
        <dbReference type="ARBA" id="ARBA00048270"/>
    </source>
</evidence>
<protein>
    <recommendedName>
        <fullName evidence="2">glutamine--tRNA ligase</fullName>
        <ecNumber evidence="2">6.1.1.18</ecNumber>
    </recommendedName>
</protein>
<evidence type="ECO:0000313" key="14">
    <source>
        <dbReference type="EMBL" id="CDI79035.1"/>
    </source>
</evidence>
<evidence type="ECO:0000259" key="11">
    <source>
        <dbReference type="Pfam" id="PF00749"/>
    </source>
</evidence>
<reference evidence="14" key="2">
    <citation type="submission" date="2013-10" db="EMBL/GenBank/DDBJ databases">
        <authorList>
            <person name="Aslett M."/>
        </authorList>
    </citation>
    <scope>NUCLEOTIDE SEQUENCE [LARGE SCALE GENOMIC DNA]</scope>
    <source>
        <strain evidence="14">Houghton</strain>
    </source>
</reference>
<evidence type="ECO:0000313" key="15">
    <source>
        <dbReference type="Proteomes" id="UP000018050"/>
    </source>
</evidence>
<dbReference type="Pfam" id="PF03950">
    <property type="entry name" value="tRNA-synt_1c_C"/>
    <property type="match status" value="1"/>
</dbReference>
<dbReference type="GeneID" id="25272008"/>
<dbReference type="Proteomes" id="UP000018050">
    <property type="component" value="Unassembled WGS sequence"/>
</dbReference>
<keyword evidence="6 9" id="KW-0648">Protein biosynthesis</keyword>
<dbReference type="PRINTS" id="PR00987">
    <property type="entry name" value="TRNASYNTHGLU"/>
</dbReference>
<evidence type="ECO:0000259" key="12">
    <source>
        <dbReference type="Pfam" id="PF03950"/>
    </source>
</evidence>
<feature type="region of interest" description="Disordered" evidence="10">
    <location>
        <begin position="580"/>
        <end position="619"/>
    </location>
</feature>
<evidence type="ECO:0000256" key="4">
    <source>
        <dbReference type="ARBA" id="ARBA00022741"/>
    </source>
</evidence>
<evidence type="ECO:0000256" key="7">
    <source>
        <dbReference type="ARBA" id="ARBA00023146"/>
    </source>
</evidence>
<proteinExistence type="inferred from homology"/>
<feature type="domain" description="Glutamyl/glutaminyl-tRNA synthetase class Ib catalytic" evidence="11">
    <location>
        <begin position="85"/>
        <end position="249"/>
    </location>
</feature>
<dbReference type="Gene3D" id="3.90.800.10">
    <property type="entry name" value="Glutamyl-tRNA Synthetase, Domain 3"/>
    <property type="match status" value="1"/>
</dbReference>
<dbReference type="GO" id="GO:0006425">
    <property type="term" value="P:glutaminyl-tRNA aminoacylation"/>
    <property type="evidence" value="ECO:0007669"/>
    <property type="project" value="TreeGrafter"/>
</dbReference>
<evidence type="ECO:0000256" key="9">
    <source>
        <dbReference type="RuleBase" id="RU363037"/>
    </source>
</evidence>
<dbReference type="EMBL" id="HG670959">
    <property type="protein sequence ID" value="CDI79035.1"/>
    <property type="molecule type" value="Genomic_DNA"/>
</dbReference>
<dbReference type="Gene3D" id="3.40.50.620">
    <property type="entry name" value="HUPs"/>
    <property type="match status" value="2"/>
</dbReference>
<keyword evidence="3 9" id="KW-0436">Ligase</keyword>
<keyword evidence="4 9" id="KW-0547">Nucleotide-binding</keyword>
<dbReference type="InterPro" id="IPR011035">
    <property type="entry name" value="Ribosomal_bL25/Gln-tRNA_synth"/>
</dbReference>
<dbReference type="InterPro" id="IPR049437">
    <property type="entry name" value="tRNA-synt_1c_C2"/>
</dbReference>
<reference evidence="14" key="1">
    <citation type="submission" date="2013-10" db="EMBL/GenBank/DDBJ databases">
        <title>Genomic analysis of the causative agents of coccidiosis in chickens.</title>
        <authorList>
            <person name="Reid A.J."/>
            <person name="Blake D."/>
            <person name="Billington K."/>
            <person name="Browne H."/>
            <person name="Dunn M."/>
            <person name="Hung S."/>
            <person name="Kawahara F."/>
            <person name="Miranda-Saavedra D."/>
            <person name="Mourier T."/>
            <person name="Nagra H."/>
            <person name="Otto T.D."/>
            <person name="Rawlings N."/>
            <person name="Sanchez A."/>
            <person name="Sanders M."/>
            <person name="Subramaniam C."/>
            <person name="Tay Y."/>
            <person name="Dear P."/>
            <person name="Doerig C."/>
            <person name="Gruber A."/>
            <person name="Parkinson J."/>
            <person name="Shirley M."/>
            <person name="Wan K.L."/>
            <person name="Berriman M."/>
            <person name="Tomley F."/>
            <person name="Pain A."/>
        </authorList>
    </citation>
    <scope>NUCLEOTIDE SEQUENCE [LARGE SCALE GENOMIC DNA]</scope>
    <source>
        <strain evidence="14">Houghton</strain>
    </source>
</reference>
<dbReference type="PROSITE" id="PS00178">
    <property type="entry name" value="AA_TRNA_LIGASE_I"/>
    <property type="match status" value="1"/>
</dbReference>
<feature type="compositionally biased region" description="Low complexity" evidence="10">
    <location>
        <begin position="741"/>
        <end position="760"/>
    </location>
</feature>
<dbReference type="Pfam" id="PF00749">
    <property type="entry name" value="tRNA-synt_1c"/>
    <property type="match status" value="2"/>
</dbReference>
<dbReference type="GO" id="GO:0005524">
    <property type="term" value="F:ATP binding"/>
    <property type="evidence" value="ECO:0007669"/>
    <property type="project" value="UniProtKB-KW"/>
</dbReference>
<feature type="domain" description="Glutamyl/glutaminyl-tRNA synthetase class Ib anti-codon binding" evidence="12">
    <location>
        <begin position="367"/>
        <end position="465"/>
    </location>
</feature>
<comment type="catalytic activity">
    <reaction evidence="8">
        <text>tRNA(Gln) + L-glutamine + ATP = L-glutaminyl-tRNA(Gln) + AMP + diphosphate</text>
        <dbReference type="Rhea" id="RHEA:20121"/>
        <dbReference type="Rhea" id="RHEA-COMP:9662"/>
        <dbReference type="Rhea" id="RHEA-COMP:9681"/>
        <dbReference type="ChEBI" id="CHEBI:30616"/>
        <dbReference type="ChEBI" id="CHEBI:33019"/>
        <dbReference type="ChEBI" id="CHEBI:58359"/>
        <dbReference type="ChEBI" id="CHEBI:78442"/>
        <dbReference type="ChEBI" id="CHEBI:78521"/>
        <dbReference type="ChEBI" id="CHEBI:456215"/>
        <dbReference type="EC" id="6.1.1.18"/>
    </reaction>
</comment>
<organism evidence="14 15">
    <name type="scientific">Eimeria acervulina</name>
    <name type="common">Coccidian parasite</name>
    <dbReference type="NCBI Taxonomy" id="5801"/>
    <lineage>
        <taxon>Eukaryota</taxon>
        <taxon>Sar</taxon>
        <taxon>Alveolata</taxon>
        <taxon>Apicomplexa</taxon>
        <taxon>Conoidasida</taxon>
        <taxon>Coccidia</taxon>
        <taxon>Eucoccidiorida</taxon>
        <taxon>Eimeriorina</taxon>
        <taxon>Eimeriidae</taxon>
        <taxon>Eimeria</taxon>
    </lineage>
</organism>
<feature type="compositionally biased region" description="Basic and acidic residues" evidence="10">
    <location>
        <begin position="643"/>
        <end position="683"/>
    </location>
</feature>
<dbReference type="PANTHER" id="PTHR43097">
    <property type="entry name" value="GLUTAMINE-TRNA LIGASE"/>
    <property type="match status" value="1"/>
</dbReference>
<dbReference type="InterPro" id="IPR050132">
    <property type="entry name" value="Gln/Glu-tRNA_Ligase"/>
</dbReference>
<dbReference type="OrthoDB" id="10250478at2759"/>
<gene>
    <name evidence="14" type="ORF">EAH_00039380</name>
</gene>
<name>U6GFV9_EIMAC</name>
<dbReference type="Gene3D" id="2.40.240.10">
    <property type="entry name" value="Ribosomal Protein L25, Chain P"/>
    <property type="match status" value="3"/>
</dbReference>
<dbReference type="InterPro" id="IPR020058">
    <property type="entry name" value="Glu/Gln-tRNA-synth_Ib_cat-dom"/>
</dbReference>
<feature type="compositionally biased region" description="Basic and acidic residues" evidence="10">
    <location>
        <begin position="802"/>
        <end position="846"/>
    </location>
</feature>
<dbReference type="AlphaFoldDB" id="U6GFV9"/>
<evidence type="ECO:0000256" key="5">
    <source>
        <dbReference type="ARBA" id="ARBA00022840"/>
    </source>
</evidence>
<evidence type="ECO:0000256" key="10">
    <source>
        <dbReference type="SAM" id="MobiDB-lite"/>
    </source>
</evidence>
<feature type="compositionally biased region" description="Basic and acidic residues" evidence="10">
    <location>
        <begin position="771"/>
        <end position="780"/>
    </location>
</feature>
<evidence type="ECO:0000256" key="1">
    <source>
        <dbReference type="ARBA" id="ARBA00005594"/>
    </source>
</evidence>
<keyword evidence="5 9" id="KW-0067">ATP-binding</keyword>
<keyword evidence="7 9" id="KW-0030">Aminoacyl-tRNA synthetase</keyword>
<dbReference type="SUPFAM" id="SSF52374">
    <property type="entry name" value="Nucleotidylyl transferase"/>
    <property type="match status" value="2"/>
</dbReference>
<dbReference type="InterPro" id="IPR000924">
    <property type="entry name" value="Glu/Gln-tRNA-synth"/>
</dbReference>
<dbReference type="GO" id="GO:0004819">
    <property type="term" value="F:glutamine-tRNA ligase activity"/>
    <property type="evidence" value="ECO:0007669"/>
    <property type="project" value="UniProtKB-EC"/>
</dbReference>
<dbReference type="InterPro" id="IPR014729">
    <property type="entry name" value="Rossmann-like_a/b/a_fold"/>
</dbReference>
<feature type="region of interest" description="Disordered" evidence="10">
    <location>
        <begin position="737"/>
        <end position="786"/>
    </location>
</feature>
<dbReference type="Pfam" id="PF20974">
    <property type="entry name" value="tRNA-synt_1c_C2"/>
    <property type="match status" value="1"/>
</dbReference>
<dbReference type="InterPro" id="IPR020056">
    <property type="entry name" value="Rbsml_bL25/Gln-tRNA_synth_N"/>
</dbReference>
<dbReference type="OMA" id="LCAREDM"/>
<dbReference type="VEuPathDB" id="ToxoDB:EAH_00039380"/>
<dbReference type="PANTHER" id="PTHR43097:SF4">
    <property type="entry name" value="GLUTAMINE--TRNA LIGASE"/>
    <property type="match status" value="1"/>
</dbReference>
<sequence>MTNASVSSPADAAAAAAAGAAAAAAAGAAGGVGASNDSSISASSSAAEAAAAGAGAAADGGEGIPTNFLAQIMQQDLSTNKYKSIITRFPPEPNGYLHLGHAKSICINFGLAAKFGGHCNMRFDDTNPTKEETRYVEAILRDVRWLGGDWGENLFFASDYFEQLYAWAEVLIKKNKAFVDFDSLEDIRRKRGSITEPGIDSPYRNKFTVQENLQHFRKMRDGEYEEGQCVLRAKIDMAHKNVVMRDPIMMRDGEYEEGQCVLRAKIDMAHKNVVMRDPIMYRILKKEHPRTGKNWVIYPMYDFAHGQSDSLEEITHSICTLEFTLNRQLYEWFQQELEIKKTRQIEFARLNVTYTVMSKREYLDERAPRRFAVKAPLLVKIRNLQKEEMLSIPNDPKNPTAGHRELPFTDELYIESEDFSENPPKDFHRLSPGKEVRLRSAYWIKCEEVEKDSEGKIKALICSYDPQTLNCGSAPDGRKVKGTIHWLPAKYAVAAELRFYDRLFTKPLPEEEDPNQPEGNWRQCINPNSLTVYRGFVEPDAACEEHFPPQRVLQFERLGYFTADADCEYVLEQGSFGAACNSSSSSSSSGSSSSSSSSSSSVDSKPQNHKPFFKDARDFKRPPGSMPVFNLTVGLVESYTASADKEEEMRRNKQREAEARRKAAEERQRKKEQREAARLEKQKRQDKCVQVYRGFVEPDAACEEHFPPQRVLQFERLGYFTADADCEYVLEQGSFGAACNSSSSSSSSGSSSSSSSSSSSVDSKPQNHKPFFKDARDFKRPPGSMPVFNLTVGLVESYTASADKEEEMRRNKQREAEARRKAAEERQRKKEQREAARLEKQKRQDK</sequence>
<feature type="region of interest" description="Disordered" evidence="10">
    <location>
        <begin position="799"/>
        <end position="846"/>
    </location>
</feature>
<comment type="similarity">
    <text evidence="1 9">Belongs to the class-I aminoacyl-tRNA synthetase family.</text>
</comment>
<evidence type="ECO:0000256" key="6">
    <source>
        <dbReference type="ARBA" id="ARBA00022917"/>
    </source>
</evidence>
<dbReference type="FunFam" id="3.40.50.620:FF:000037">
    <property type="entry name" value="Glutamine--tRNA ligase cytoplasmic"/>
    <property type="match status" value="1"/>
</dbReference>
<accession>U6GFV9</accession>
<dbReference type="InterPro" id="IPR001412">
    <property type="entry name" value="aa-tRNA-synth_I_CS"/>
</dbReference>
<evidence type="ECO:0000256" key="3">
    <source>
        <dbReference type="ARBA" id="ARBA00022598"/>
    </source>
</evidence>
<evidence type="ECO:0000259" key="13">
    <source>
        <dbReference type="Pfam" id="PF20974"/>
    </source>
</evidence>
<dbReference type="RefSeq" id="XP_013250804.1">
    <property type="nucleotide sequence ID" value="XM_013395350.1"/>
</dbReference>
<feature type="compositionally biased region" description="Low complexity" evidence="10">
    <location>
        <begin position="582"/>
        <end position="601"/>
    </location>
</feature>
<dbReference type="SUPFAM" id="SSF50715">
    <property type="entry name" value="Ribosomal protein L25-like"/>
    <property type="match status" value="1"/>
</dbReference>
<feature type="domain" description="Glutamyl/glutaminyl-tRNA synthetase class Ib catalytic" evidence="11">
    <location>
        <begin position="250"/>
        <end position="361"/>
    </location>
</feature>
<dbReference type="GO" id="GO:0005829">
    <property type="term" value="C:cytosol"/>
    <property type="evidence" value="ECO:0007669"/>
    <property type="project" value="TreeGrafter"/>
</dbReference>
<keyword evidence="15" id="KW-1185">Reference proteome</keyword>
<dbReference type="EC" id="6.1.1.18" evidence="2"/>
<evidence type="ECO:0000256" key="2">
    <source>
        <dbReference type="ARBA" id="ARBA00012836"/>
    </source>
</evidence>
<dbReference type="InterPro" id="IPR020059">
    <property type="entry name" value="Glu/Gln-tRNA-synth_Ib_codon-bd"/>
</dbReference>
<feature type="region of interest" description="Disordered" evidence="10">
    <location>
        <begin position="642"/>
        <end position="683"/>
    </location>
</feature>